<name>A8NII3_COPC7</name>
<dbReference type="PROSITE" id="PS00107">
    <property type="entry name" value="PROTEIN_KINASE_ATP"/>
    <property type="match status" value="1"/>
</dbReference>
<feature type="compositionally biased region" description="Low complexity" evidence="7">
    <location>
        <begin position="114"/>
        <end position="126"/>
    </location>
</feature>
<dbReference type="PANTHER" id="PTHR44329:SF288">
    <property type="entry name" value="MITOGEN-ACTIVATED PROTEIN KINASE KINASE KINASE 20"/>
    <property type="match status" value="1"/>
</dbReference>
<dbReference type="Proteomes" id="UP000001861">
    <property type="component" value="Unassembled WGS sequence"/>
</dbReference>
<feature type="region of interest" description="Disordered" evidence="7">
    <location>
        <begin position="1229"/>
        <end position="1325"/>
    </location>
</feature>
<dbReference type="PANTHER" id="PTHR44329">
    <property type="entry name" value="SERINE/THREONINE-PROTEIN KINASE TNNI3K-RELATED"/>
    <property type="match status" value="1"/>
</dbReference>
<feature type="region of interest" description="Disordered" evidence="7">
    <location>
        <begin position="70"/>
        <end position="259"/>
    </location>
</feature>
<keyword evidence="3 6" id="KW-0547">Nucleotide-binding</keyword>
<dbReference type="InterPro" id="IPR001245">
    <property type="entry name" value="Ser-Thr/Tyr_kinase_cat_dom"/>
</dbReference>
<evidence type="ECO:0000256" key="6">
    <source>
        <dbReference type="PROSITE-ProRule" id="PRU10141"/>
    </source>
</evidence>
<dbReference type="CDD" id="cd21037">
    <property type="entry name" value="MLKL_NTD"/>
    <property type="match status" value="1"/>
</dbReference>
<evidence type="ECO:0000256" key="7">
    <source>
        <dbReference type="SAM" id="MobiDB-lite"/>
    </source>
</evidence>
<dbReference type="SMART" id="SM00220">
    <property type="entry name" value="S_TKc"/>
    <property type="match status" value="1"/>
</dbReference>
<dbReference type="HOGENOM" id="CLU_001450_0_0_1"/>
<sequence length="1587" mass="175725">MGRVSLQHSPPFTPFPISLSFPIIRVTPPLFQDCSTPKRYPAFSLKFIQRVMSFRASPGGHGPKYLVNERCPPTAGAPDGSPIPFSRDWDHGELSTHAPIVRARPGARGSPKPSTGSSFRSTASSAPIPIPMPTSASNAKLSSTRPSTHTVTSGGGAMVPPTRREHPISSPPRQWNSTADSEATHFAMDYSGQPSSPPVNRGTRILHGSPRKTNSSPPSHTFPNRVVVLGPSTSSHKHHHRPSNTGPGPGLGSSPLLDAGTLYGSQDNLKYHTHRAIFLTKAKDRRGRSVSPGRGKGHLLPESFRPSTTVFDQRKLHPRPWSQLSIHSHIHAHGGTAIAGLEALWCSDNSVPPEQTEVFKQTEDSVKEALKSVTMLSIEVIVKILESGVLEYVPIPGLNGVSKGLVKIWKVVKGVTNNRLRLLRLTQRCAHLLLSIKKDVESAGERVHSSLQNALDALQHAFDKVRLLAESQIETPFLQRLVGGGNIDAEFVQCDEELNEALRMFSLSVQISTMKLVVETSDGLRQQNEELMKMMHGRNLSQSSLGHPQSFKRRGSVNRSPSPNYRLSERRPSTSDSRRSSMAESRSSTPSDLHRSMSLAQSGSIHRPTASSRNKQVIPIAKTVSEPVHHHTPNRGSVARRTSTRRPGSFGSGKEVLGSSPRSRYHPELEDPIEKIKQYQRLQNELDRQSDLNDMKQIIRETLAEGKDSLVIKLLQIDSRDYPQAILVLEHELREYQTGRKGNIAGEGGGSDEREEHAKLQIDLLQRGIDAMKRMTKQEDLANIPEWAINKFKIIELETIGYGSFSTVRRGLWNGRTVAIKILSPKTKRTVFENEMRIWRTLSHPNILPLYGGSNSTEEPLFFVSLYARYGNLVDFLQAIRQNDLDGVFGAMLKERESGRGTGSTLKDSNPVGGARKRYSGGGGVSGSPGTKEMREQAHHNRWQGVERERERSSGISSSTDGTAEPLHTLPLSKSESKFNHCHILKEGDLYGFMVDIAKGMEYLHENGVLHGDLKASNVLVNDDLTCVISDFGQSERRNDIYRASGWTPKGTARWKAPELLTGVEGGLTPAIDVYAYAITCIEILSMGDIPWGSAEDSSLAYRVVVEHLRPPVPEDFRHPHLEELLEQWWHKDPRARPEFKAIVSSLEAVGHHIEAGALDDVRRRMSQSAASLQSVEDVTLPDHSPRSADSASVLTSPFSPTMSVTPPDGGRSYFPVWVASNFNDMHLSPKSQNSGRLLDENSPTTMPTPMLPNRSDGSSWGAILAPRYSQTDHLEMEQSKSPTPPPSSPLPGNEQNFTSSSTLMKASDSRQKSGSMEPFEGDPSGFVKVNYDDFKSPQSLMIPTTTEGEIRDEDLYRLVRHDFHWSLRVPLWNPVLVEVGDVGYMHPRTQTFVTLFNAFEPCYTPTNTAISIPSIMGFGDPLRRHMRIQTQKSKKFFRTFSYKVDVEAGRPMAHCFCEFPDWYYMENTRSPQAWFKASIDEIMELHGEKHNIAKEDVLLVVGSLQASRYSLLISHNHPSGTVEFTGNSGKKGRPWGSFGPISIQGSGSSSERYVTANRVSDSDSSQKALFLAALHFPPDALEPTLK</sequence>
<feature type="compositionally biased region" description="Basic and acidic residues" evidence="7">
    <location>
        <begin position="665"/>
        <end position="674"/>
    </location>
</feature>
<keyword evidence="2" id="KW-0808">Transferase</keyword>
<reference evidence="9 10" key="1">
    <citation type="journal article" date="2010" name="Proc. Natl. Acad. Sci. U.S.A.">
        <title>Insights into evolution of multicellular fungi from the assembled chromosomes of the mushroom Coprinopsis cinerea (Coprinus cinereus).</title>
        <authorList>
            <person name="Stajich J.E."/>
            <person name="Wilke S.K."/>
            <person name="Ahren D."/>
            <person name="Au C.H."/>
            <person name="Birren B.W."/>
            <person name="Borodovsky M."/>
            <person name="Burns C."/>
            <person name="Canback B."/>
            <person name="Casselton L.A."/>
            <person name="Cheng C.K."/>
            <person name="Deng J."/>
            <person name="Dietrich F.S."/>
            <person name="Fargo D.C."/>
            <person name="Farman M.L."/>
            <person name="Gathman A.C."/>
            <person name="Goldberg J."/>
            <person name="Guigo R."/>
            <person name="Hoegger P.J."/>
            <person name="Hooker J.B."/>
            <person name="Huggins A."/>
            <person name="James T.Y."/>
            <person name="Kamada T."/>
            <person name="Kilaru S."/>
            <person name="Kodira C."/>
            <person name="Kues U."/>
            <person name="Kupfer D."/>
            <person name="Kwan H.S."/>
            <person name="Lomsadze A."/>
            <person name="Li W."/>
            <person name="Lilly W.W."/>
            <person name="Ma L.J."/>
            <person name="Mackey A.J."/>
            <person name="Manning G."/>
            <person name="Martin F."/>
            <person name="Muraguchi H."/>
            <person name="Natvig D.O."/>
            <person name="Palmerini H."/>
            <person name="Ramesh M.A."/>
            <person name="Rehmeyer C.J."/>
            <person name="Roe B.A."/>
            <person name="Shenoy N."/>
            <person name="Stanke M."/>
            <person name="Ter-Hovhannisyan V."/>
            <person name="Tunlid A."/>
            <person name="Velagapudi R."/>
            <person name="Vision T.J."/>
            <person name="Zeng Q."/>
            <person name="Zolan M.E."/>
            <person name="Pukkila P.J."/>
        </authorList>
    </citation>
    <scope>NUCLEOTIDE SEQUENCE [LARGE SCALE GENOMIC DNA]</scope>
    <source>
        <strain evidence="10">Okayama-7 / 130 / ATCC MYA-4618 / FGSC 9003</strain>
    </source>
</reference>
<dbReference type="OrthoDB" id="1668230at2759"/>
<dbReference type="KEGG" id="cci:CC1G_09415"/>
<dbReference type="Pfam" id="PF07714">
    <property type="entry name" value="PK_Tyr_Ser-Thr"/>
    <property type="match status" value="1"/>
</dbReference>
<feature type="compositionally biased region" description="Polar residues" evidence="7">
    <location>
        <begin position="598"/>
        <end position="615"/>
    </location>
</feature>
<dbReference type="VEuPathDB" id="FungiDB:CC1G_09415"/>
<feature type="compositionally biased region" description="Polar residues" evidence="7">
    <location>
        <begin position="1230"/>
        <end position="1248"/>
    </location>
</feature>
<evidence type="ECO:0000313" key="10">
    <source>
        <dbReference type="Proteomes" id="UP000001861"/>
    </source>
</evidence>
<feature type="region of interest" description="Disordered" evidence="7">
    <location>
        <begin position="1170"/>
        <end position="1207"/>
    </location>
</feature>
<dbReference type="Gene3D" id="1.10.510.10">
    <property type="entry name" value="Transferase(Phosphotransferase) domain 1"/>
    <property type="match status" value="1"/>
</dbReference>
<dbReference type="STRING" id="240176.A8NII3"/>
<dbReference type="InterPro" id="IPR054000">
    <property type="entry name" value="MLKL_N"/>
</dbReference>
<proteinExistence type="predicted"/>
<feature type="binding site" evidence="6">
    <location>
        <position position="821"/>
    </location>
    <ligand>
        <name>ATP</name>
        <dbReference type="ChEBI" id="CHEBI:30616"/>
    </ligand>
</feature>
<evidence type="ECO:0000259" key="8">
    <source>
        <dbReference type="PROSITE" id="PS50011"/>
    </source>
</evidence>
<feature type="compositionally biased region" description="Polar residues" evidence="7">
    <location>
        <begin position="1294"/>
        <end position="1305"/>
    </location>
</feature>
<dbReference type="InterPro" id="IPR051681">
    <property type="entry name" value="Ser/Thr_Kinases-Pseudokinases"/>
</dbReference>
<evidence type="ECO:0000256" key="4">
    <source>
        <dbReference type="ARBA" id="ARBA00022777"/>
    </source>
</evidence>
<evidence type="ECO:0000256" key="1">
    <source>
        <dbReference type="ARBA" id="ARBA00022527"/>
    </source>
</evidence>
<comment type="caution">
    <text evidence="9">The sequence shown here is derived from an EMBL/GenBank/DDBJ whole genome shotgun (WGS) entry which is preliminary data.</text>
</comment>
<evidence type="ECO:0000256" key="5">
    <source>
        <dbReference type="ARBA" id="ARBA00022840"/>
    </source>
</evidence>
<feature type="compositionally biased region" description="Basic and acidic residues" evidence="7">
    <location>
        <begin position="932"/>
        <end position="953"/>
    </location>
</feature>
<dbReference type="InterPro" id="IPR017441">
    <property type="entry name" value="Protein_kinase_ATP_BS"/>
</dbReference>
<dbReference type="eggNOG" id="KOG4278">
    <property type="taxonomic scope" value="Eukaryota"/>
</dbReference>
<dbReference type="InterPro" id="IPR036537">
    <property type="entry name" value="Adaptor_Cbl_N_dom_sf"/>
</dbReference>
<dbReference type="Gene3D" id="1.20.930.20">
    <property type="entry name" value="Adaptor protein Cbl, N-terminal domain"/>
    <property type="match status" value="1"/>
</dbReference>
<dbReference type="EMBL" id="AACS02000010">
    <property type="protein sequence ID" value="EAU87796.2"/>
    <property type="molecule type" value="Genomic_DNA"/>
</dbReference>
<gene>
    <name evidence="9" type="ORF">CC1G_09415</name>
</gene>
<dbReference type="PROSITE" id="PS50011">
    <property type="entry name" value="PROTEIN_KINASE_DOM"/>
    <property type="match status" value="1"/>
</dbReference>
<keyword evidence="4 9" id="KW-0418">Kinase</keyword>
<dbReference type="Gene3D" id="3.30.200.20">
    <property type="entry name" value="Phosphorylase Kinase, domain 1"/>
    <property type="match status" value="1"/>
</dbReference>
<dbReference type="InterPro" id="IPR000719">
    <property type="entry name" value="Prot_kinase_dom"/>
</dbReference>
<dbReference type="InterPro" id="IPR008271">
    <property type="entry name" value="Ser/Thr_kinase_AS"/>
</dbReference>
<feature type="compositionally biased region" description="Polar residues" evidence="7">
    <location>
        <begin position="171"/>
        <end position="181"/>
    </location>
</feature>
<keyword evidence="5 6" id="KW-0067">ATP-binding</keyword>
<accession>A8NII3</accession>
<organism evidence="9 10">
    <name type="scientific">Coprinopsis cinerea (strain Okayama-7 / 130 / ATCC MYA-4618 / FGSC 9003)</name>
    <name type="common">Inky cap fungus</name>
    <name type="synonym">Hormographiella aspergillata</name>
    <dbReference type="NCBI Taxonomy" id="240176"/>
    <lineage>
        <taxon>Eukaryota</taxon>
        <taxon>Fungi</taxon>
        <taxon>Dikarya</taxon>
        <taxon>Basidiomycota</taxon>
        <taxon>Agaricomycotina</taxon>
        <taxon>Agaricomycetes</taxon>
        <taxon>Agaricomycetidae</taxon>
        <taxon>Agaricales</taxon>
        <taxon>Agaricineae</taxon>
        <taxon>Psathyrellaceae</taxon>
        <taxon>Coprinopsis</taxon>
    </lineage>
</organism>
<dbReference type="Pfam" id="PF22215">
    <property type="entry name" value="MLKL_N"/>
    <property type="match status" value="1"/>
</dbReference>
<dbReference type="GeneID" id="6010492"/>
<keyword evidence="1" id="KW-0723">Serine/threonine-protein kinase</keyword>
<dbReference type="InParanoid" id="A8NII3"/>
<keyword evidence="10" id="KW-1185">Reference proteome</keyword>
<feature type="region of interest" description="Disordered" evidence="7">
    <location>
        <begin position="897"/>
        <end position="966"/>
    </location>
</feature>
<feature type="region of interest" description="Disordered" evidence="7">
    <location>
        <begin position="284"/>
        <end position="304"/>
    </location>
</feature>
<feature type="compositionally biased region" description="Basic and acidic residues" evidence="7">
    <location>
        <begin position="567"/>
        <end position="581"/>
    </location>
</feature>
<dbReference type="GO" id="GO:0004674">
    <property type="term" value="F:protein serine/threonine kinase activity"/>
    <property type="evidence" value="ECO:0007669"/>
    <property type="project" value="UniProtKB-KW"/>
</dbReference>
<feature type="region of interest" description="Disordered" evidence="7">
    <location>
        <begin position="540"/>
        <end position="674"/>
    </location>
</feature>
<feature type="domain" description="Protein kinase" evidence="8">
    <location>
        <begin position="794"/>
        <end position="1150"/>
    </location>
</feature>
<protein>
    <submittedName>
        <fullName evidence="9">TKL/TKL-ccin protein kinase</fullName>
    </submittedName>
</protein>
<dbReference type="InterPro" id="IPR059179">
    <property type="entry name" value="MLKL-like_MCAfunc"/>
</dbReference>
<dbReference type="PROSITE" id="PS00108">
    <property type="entry name" value="PROTEIN_KINASE_ST"/>
    <property type="match status" value="1"/>
</dbReference>
<feature type="compositionally biased region" description="Polar residues" evidence="7">
    <location>
        <begin position="134"/>
        <end position="152"/>
    </location>
</feature>
<evidence type="ECO:0000313" key="9">
    <source>
        <dbReference type="EMBL" id="EAU87796.2"/>
    </source>
</evidence>
<dbReference type="GO" id="GO:0007166">
    <property type="term" value="P:cell surface receptor signaling pathway"/>
    <property type="evidence" value="ECO:0007669"/>
    <property type="project" value="InterPro"/>
</dbReference>
<dbReference type="InterPro" id="IPR011009">
    <property type="entry name" value="Kinase-like_dom_sf"/>
</dbReference>
<dbReference type="eggNOG" id="KOG0192">
    <property type="taxonomic scope" value="Eukaryota"/>
</dbReference>
<feature type="compositionally biased region" description="Polar residues" evidence="7">
    <location>
        <begin position="1188"/>
        <end position="1205"/>
    </location>
</feature>
<dbReference type="InterPro" id="IPR020891">
    <property type="entry name" value="UPF0758_CS"/>
</dbReference>
<feature type="compositionally biased region" description="Polar residues" evidence="7">
    <location>
        <begin position="211"/>
        <end position="222"/>
    </location>
</feature>
<evidence type="ECO:0000256" key="2">
    <source>
        <dbReference type="ARBA" id="ARBA00022679"/>
    </source>
</evidence>
<feature type="compositionally biased region" description="Low complexity" evidence="7">
    <location>
        <begin position="582"/>
        <end position="591"/>
    </location>
</feature>
<evidence type="ECO:0000256" key="3">
    <source>
        <dbReference type="ARBA" id="ARBA00022741"/>
    </source>
</evidence>
<dbReference type="PROSITE" id="PS01302">
    <property type="entry name" value="UPF0758"/>
    <property type="match status" value="1"/>
</dbReference>
<dbReference type="GO" id="GO:0005524">
    <property type="term" value="F:ATP binding"/>
    <property type="evidence" value="ECO:0007669"/>
    <property type="project" value="UniProtKB-UniRule"/>
</dbReference>
<dbReference type="RefSeq" id="XP_001834001.2">
    <property type="nucleotide sequence ID" value="XM_001833949.2"/>
</dbReference>
<dbReference type="SUPFAM" id="SSF56112">
    <property type="entry name" value="Protein kinase-like (PK-like)"/>
    <property type="match status" value="1"/>
</dbReference>